<accession>A0A7M4F0W2</accession>
<reference evidence="1" key="1">
    <citation type="submission" date="2025-08" db="UniProtKB">
        <authorList>
            <consortium name="Ensembl"/>
        </authorList>
    </citation>
    <scope>IDENTIFICATION</scope>
</reference>
<reference evidence="1" key="2">
    <citation type="submission" date="2025-09" db="UniProtKB">
        <authorList>
            <consortium name="Ensembl"/>
        </authorList>
    </citation>
    <scope>IDENTIFICATION</scope>
</reference>
<dbReference type="Ensembl" id="ENSCPRT00005020804.1">
    <property type="protein sequence ID" value="ENSCPRP00005017782.1"/>
    <property type="gene ID" value="ENSCPRG00005012382.1"/>
</dbReference>
<protein>
    <submittedName>
        <fullName evidence="1">Uncharacterized protein</fullName>
    </submittedName>
</protein>
<proteinExistence type="predicted"/>
<evidence type="ECO:0000313" key="2">
    <source>
        <dbReference type="Proteomes" id="UP000594220"/>
    </source>
</evidence>
<evidence type="ECO:0000313" key="1">
    <source>
        <dbReference type="Ensembl" id="ENSCPRP00005017782.1"/>
    </source>
</evidence>
<sequence length="85" mass="8998">HIWGGSGGGALLELQYNSCNTPGSFASQESILPGMQHTGEIFGCEICREIKTRWGVGISLAMPRRGAVSRGTSKVGDTSWVADES</sequence>
<dbReference type="AlphaFoldDB" id="A0A7M4F0W2"/>
<name>A0A7M4F0W2_CROPO</name>
<keyword evidence="2" id="KW-1185">Reference proteome</keyword>
<organism evidence="1 2">
    <name type="scientific">Crocodylus porosus</name>
    <name type="common">Saltwater crocodile</name>
    <name type="synonym">Estuarine crocodile</name>
    <dbReference type="NCBI Taxonomy" id="8502"/>
    <lineage>
        <taxon>Eukaryota</taxon>
        <taxon>Metazoa</taxon>
        <taxon>Chordata</taxon>
        <taxon>Craniata</taxon>
        <taxon>Vertebrata</taxon>
        <taxon>Euteleostomi</taxon>
        <taxon>Archelosauria</taxon>
        <taxon>Archosauria</taxon>
        <taxon>Crocodylia</taxon>
        <taxon>Longirostres</taxon>
        <taxon>Crocodylidae</taxon>
        <taxon>Crocodylus</taxon>
    </lineage>
</organism>
<dbReference type="Proteomes" id="UP000594220">
    <property type="component" value="Unplaced"/>
</dbReference>